<protein>
    <submittedName>
        <fullName evidence="1">Uncharacterized protein</fullName>
    </submittedName>
</protein>
<organism evidence="1 2">
    <name type="scientific">Lecanicillium saksenae</name>
    <dbReference type="NCBI Taxonomy" id="468837"/>
    <lineage>
        <taxon>Eukaryota</taxon>
        <taxon>Fungi</taxon>
        <taxon>Dikarya</taxon>
        <taxon>Ascomycota</taxon>
        <taxon>Pezizomycotina</taxon>
        <taxon>Sordariomycetes</taxon>
        <taxon>Hypocreomycetidae</taxon>
        <taxon>Hypocreales</taxon>
        <taxon>Cordycipitaceae</taxon>
        <taxon>Lecanicillium</taxon>
    </lineage>
</organism>
<keyword evidence="2" id="KW-1185">Reference proteome</keyword>
<evidence type="ECO:0000313" key="1">
    <source>
        <dbReference type="EMBL" id="KAJ3472796.1"/>
    </source>
</evidence>
<evidence type="ECO:0000313" key="2">
    <source>
        <dbReference type="Proteomes" id="UP001148737"/>
    </source>
</evidence>
<sequence length="291" mass="32087">MNTVVSVFAIVILTVLAIVYRSGHEEFVGGTEDPTPEEGVAISGTIFTAVFVYLGFFVFCGCQGMLHEVVSSADVNCYASAIFGCSVTLAAGSLELEFFAGGDVPRYAILSHTWEAGEVTFQELQSHSYNSSSQGWIKIQRSAQLAATQELMYIWIDTCCIDKSSSAELSEAINSMFQWYEQAYVCYVYLSDVAAGQEEGDFTSTSGQGNSRWFSRGWTLQELIAPCNINFYNRDWQMMGHRDTLNHAIHKITRIPYELLFSRPAGSGRNVSHELALIGGHGVLPPGIVRH</sequence>
<dbReference type="Proteomes" id="UP001148737">
    <property type="component" value="Unassembled WGS sequence"/>
</dbReference>
<dbReference type="EMBL" id="JANAKD010002847">
    <property type="protein sequence ID" value="KAJ3472796.1"/>
    <property type="molecule type" value="Genomic_DNA"/>
</dbReference>
<accession>A0ACC1QCZ1</accession>
<name>A0ACC1QCZ1_9HYPO</name>
<comment type="caution">
    <text evidence="1">The sequence shown here is derived from an EMBL/GenBank/DDBJ whole genome shotgun (WGS) entry which is preliminary data.</text>
</comment>
<gene>
    <name evidence="1" type="ORF">NLG97_g10711</name>
</gene>
<reference evidence="1" key="1">
    <citation type="submission" date="2022-07" db="EMBL/GenBank/DDBJ databases">
        <title>Genome Sequence of Lecanicillium saksenae.</title>
        <authorList>
            <person name="Buettner E."/>
        </authorList>
    </citation>
    <scope>NUCLEOTIDE SEQUENCE</scope>
    <source>
        <strain evidence="1">VT-O1</strain>
    </source>
</reference>
<proteinExistence type="predicted"/>